<dbReference type="CDD" id="cd00085">
    <property type="entry name" value="HNHc"/>
    <property type="match status" value="1"/>
</dbReference>
<dbReference type="EMBL" id="JAUIYO010000002">
    <property type="protein sequence ID" value="MFK2825155.1"/>
    <property type="molecule type" value="Genomic_DNA"/>
</dbReference>
<keyword evidence="2" id="KW-0255">Endonuclease</keyword>
<accession>A0ABW8I7H8</accession>
<name>A0ABW8I7H8_9BACI</name>
<proteinExistence type="predicted"/>
<dbReference type="RefSeq" id="WP_404315411.1">
    <property type="nucleotide sequence ID" value="NZ_JAUIYO010000002.1"/>
</dbReference>
<keyword evidence="2" id="KW-0540">Nuclease</keyword>
<organism evidence="2 3">
    <name type="scientific">Bacillus lumedeiriae</name>
    <dbReference type="NCBI Taxonomy" id="3058829"/>
    <lineage>
        <taxon>Bacteria</taxon>
        <taxon>Bacillati</taxon>
        <taxon>Bacillota</taxon>
        <taxon>Bacilli</taxon>
        <taxon>Bacillales</taxon>
        <taxon>Bacillaceae</taxon>
        <taxon>Bacillus</taxon>
    </lineage>
</organism>
<dbReference type="Proteomes" id="UP001619911">
    <property type="component" value="Unassembled WGS sequence"/>
</dbReference>
<sequence>MKASELYELYIISEYKKKTSLGAYQAKVDKFIKFFSNPNVEDLFKGENIRAFVFDEGQDPGGKYNAIHNFYKFYYEKYLELPQIEIPIFPINKKKEIIDVYKSEGQKAGTVYIPREVGLEVLFEDHFYQHLNSRNAELTIKAAFALALSAGYDSGEIDPTNNKSEGIMTLDDFIIEEDYVKVRNFYTQSHVPWIIIQGENAVHIKNYWEVRKNAQVEREKDKKRFIAKIWSSKELKEFNANREQKKKIYDPNPIISYMLKYISSHLELSTSLNITHLRSNMILHALFKTKGAALKDIIEIFGFPTYVKNSFEIYCEEINTDVNSYFTPYSLEAGTTEEMEEEKKTQKSKESLIDRLVRDSSKVKKLKKIYHNCCQVCGESITLLSGVTYSEVHHIQPFNKDHQGNDNIPNMLVLCPNHHQLFDMGILALDPENHTTILHVDEALPYHQKLSLLKHRLSFTCVRYHYENIFLPLKTKLSKEIIIPLNDK</sequence>
<keyword evidence="2" id="KW-0378">Hydrolase</keyword>
<dbReference type="SMART" id="SM00507">
    <property type="entry name" value="HNHc"/>
    <property type="match status" value="1"/>
</dbReference>
<feature type="domain" description="HNH nuclease" evidence="1">
    <location>
        <begin position="362"/>
        <end position="420"/>
    </location>
</feature>
<gene>
    <name evidence="2" type="ORF">QYG89_05580</name>
</gene>
<comment type="caution">
    <text evidence="2">The sequence shown here is derived from an EMBL/GenBank/DDBJ whole genome shotgun (WGS) entry which is preliminary data.</text>
</comment>
<reference evidence="2 3" key="1">
    <citation type="submission" date="2023-07" db="EMBL/GenBank/DDBJ databases">
        <title>Bacillus lucianemedeirus sp. nov, a new species isolated from an immunobiological production facility.</title>
        <authorList>
            <person name="Costa L.V."/>
            <person name="Miranda R.V.S.L."/>
            <person name="Brandao M.L.L."/>
            <person name="Reis C.M.F."/>
            <person name="Frazao A.M."/>
            <person name="Cruz F.V."/>
            <person name="Baio P.V.P."/>
            <person name="Veras J.F.C."/>
            <person name="Ramos J.N."/>
            <person name="Vieira V."/>
        </authorList>
    </citation>
    <scope>NUCLEOTIDE SEQUENCE [LARGE SCALE GENOMIC DNA]</scope>
    <source>
        <strain evidence="2 3">B190/17</strain>
    </source>
</reference>
<dbReference type="GO" id="GO:0004519">
    <property type="term" value="F:endonuclease activity"/>
    <property type="evidence" value="ECO:0007669"/>
    <property type="project" value="UniProtKB-KW"/>
</dbReference>
<evidence type="ECO:0000313" key="3">
    <source>
        <dbReference type="Proteomes" id="UP001619911"/>
    </source>
</evidence>
<protein>
    <submittedName>
        <fullName evidence="2">HNH endonuclease</fullName>
    </submittedName>
</protein>
<dbReference type="InterPro" id="IPR003615">
    <property type="entry name" value="HNH_nuc"/>
</dbReference>
<dbReference type="Pfam" id="PF13391">
    <property type="entry name" value="HNH_2"/>
    <property type="match status" value="1"/>
</dbReference>
<dbReference type="Gene3D" id="1.10.30.50">
    <property type="match status" value="1"/>
</dbReference>
<evidence type="ECO:0000259" key="1">
    <source>
        <dbReference type="SMART" id="SM00507"/>
    </source>
</evidence>
<keyword evidence="3" id="KW-1185">Reference proteome</keyword>
<evidence type="ECO:0000313" key="2">
    <source>
        <dbReference type="EMBL" id="MFK2825155.1"/>
    </source>
</evidence>